<dbReference type="GO" id="GO:0005634">
    <property type="term" value="C:nucleus"/>
    <property type="evidence" value="ECO:0007669"/>
    <property type="project" value="TreeGrafter"/>
</dbReference>
<evidence type="ECO:0000256" key="4">
    <source>
        <dbReference type="ARBA" id="ARBA00040604"/>
    </source>
</evidence>
<dbReference type="OrthoDB" id="26679at2759"/>
<feature type="region of interest" description="Disordered" evidence="5">
    <location>
        <begin position="1"/>
        <end position="43"/>
    </location>
</feature>
<comment type="caution">
    <text evidence="7">The sequence shown here is derived from an EMBL/GenBank/DDBJ whole genome shotgun (WGS) entry which is preliminary data.</text>
</comment>
<organism evidence="7 8">
    <name type="scientific">Rhodocollybia butyracea</name>
    <dbReference type="NCBI Taxonomy" id="206335"/>
    <lineage>
        <taxon>Eukaryota</taxon>
        <taxon>Fungi</taxon>
        <taxon>Dikarya</taxon>
        <taxon>Basidiomycota</taxon>
        <taxon>Agaricomycotina</taxon>
        <taxon>Agaricomycetes</taxon>
        <taxon>Agaricomycetidae</taxon>
        <taxon>Agaricales</taxon>
        <taxon>Marasmiineae</taxon>
        <taxon>Omphalotaceae</taxon>
        <taxon>Rhodocollybia</taxon>
    </lineage>
</organism>
<dbReference type="SMART" id="SM00584">
    <property type="entry name" value="TLDc"/>
    <property type="match status" value="1"/>
</dbReference>
<dbReference type="EMBL" id="JADNRY010000003">
    <property type="protein sequence ID" value="KAF9077813.1"/>
    <property type="molecule type" value="Genomic_DNA"/>
</dbReference>
<evidence type="ECO:0000256" key="5">
    <source>
        <dbReference type="SAM" id="MobiDB-lite"/>
    </source>
</evidence>
<dbReference type="Pfam" id="PF07534">
    <property type="entry name" value="TLD"/>
    <property type="match status" value="1"/>
</dbReference>
<comment type="subcellular location">
    <subcellularLocation>
        <location evidence="1">Mitochondrion</location>
    </subcellularLocation>
</comment>
<evidence type="ECO:0000313" key="7">
    <source>
        <dbReference type="EMBL" id="KAF9077813.1"/>
    </source>
</evidence>
<dbReference type="Proteomes" id="UP000772434">
    <property type="component" value="Unassembled WGS sequence"/>
</dbReference>
<dbReference type="GO" id="GO:0005739">
    <property type="term" value="C:mitochondrion"/>
    <property type="evidence" value="ECO:0007669"/>
    <property type="project" value="UniProtKB-SubCell"/>
</dbReference>
<name>A0A9P5Q947_9AGAR</name>
<dbReference type="InterPro" id="IPR006571">
    <property type="entry name" value="TLDc_dom"/>
</dbReference>
<dbReference type="PANTHER" id="PTHR23354:SF62">
    <property type="entry name" value="MUSTARD, ISOFORM V"/>
    <property type="match status" value="1"/>
</dbReference>
<keyword evidence="8" id="KW-1185">Reference proteome</keyword>
<reference evidence="7" key="1">
    <citation type="submission" date="2020-11" db="EMBL/GenBank/DDBJ databases">
        <authorList>
            <consortium name="DOE Joint Genome Institute"/>
            <person name="Ahrendt S."/>
            <person name="Riley R."/>
            <person name="Andreopoulos W."/>
            <person name="Labutti K."/>
            <person name="Pangilinan J."/>
            <person name="Ruiz-Duenas F.J."/>
            <person name="Barrasa J.M."/>
            <person name="Sanchez-Garcia M."/>
            <person name="Camarero S."/>
            <person name="Miyauchi S."/>
            <person name="Serrano A."/>
            <person name="Linde D."/>
            <person name="Babiker R."/>
            <person name="Drula E."/>
            <person name="Ayuso-Fernandez I."/>
            <person name="Pacheco R."/>
            <person name="Padilla G."/>
            <person name="Ferreira P."/>
            <person name="Barriuso J."/>
            <person name="Kellner H."/>
            <person name="Castanera R."/>
            <person name="Alfaro M."/>
            <person name="Ramirez L."/>
            <person name="Pisabarro A.G."/>
            <person name="Kuo A."/>
            <person name="Tritt A."/>
            <person name="Lipzen A."/>
            <person name="He G."/>
            <person name="Yan M."/>
            <person name="Ng V."/>
            <person name="Cullen D."/>
            <person name="Martin F."/>
            <person name="Rosso M.-N."/>
            <person name="Henrissat B."/>
            <person name="Hibbett D."/>
            <person name="Martinez A.T."/>
            <person name="Grigoriev I.V."/>
        </authorList>
    </citation>
    <scope>NUCLEOTIDE SEQUENCE</scope>
    <source>
        <strain evidence="7">AH 40177</strain>
    </source>
</reference>
<dbReference type="PANTHER" id="PTHR23354">
    <property type="entry name" value="NUCLEOLAR PROTEIN 7/ESTROGEN RECEPTOR COACTIVATOR-RELATED"/>
    <property type="match status" value="1"/>
</dbReference>
<dbReference type="GO" id="GO:0006979">
    <property type="term" value="P:response to oxidative stress"/>
    <property type="evidence" value="ECO:0007669"/>
    <property type="project" value="TreeGrafter"/>
</dbReference>
<evidence type="ECO:0000256" key="3">
    <source>
        <dbReference type="ARBA" id="ARBA00023128"/>
    </source>
</evidence>
<feature type="domain" description="TLDc" evidence="6">
    <location>
        <begin position="63"/>
        <end position="241"/>
    </location>
</feature>
<dbReference type="AlphaFoldDB" id="A0A9P5Q947"/>
<keyword evidence="3" id="KW-0496">Mitochondrion</keyword>
<gene>
    <name evidence="7" type="ORF">BDP27DRAFT_1311705</name>
</gene>
<accession>A0A9P5Q947</accession>
<sequence length="247" mass="26733">MNGSLDVPGTSISRHNSPVEGLPLPRSKAHSRSQTPSPIGIGGLIEKKTGNLALKGRKEATTAVLNVTLAEMIRAHLPALSRFPRAWNLLYSIDQHGISLHTLYDKCENQAHLKTNSGLVTKVGALVVIKDSEDAIFGAYIGDGLRKSMGKGYYGSGESFLWRYVNGNFQVFKWTGKNDYVALCEPEYLSFGGGDGVYGLYLNDTLFDGSSARCPTFDNDPLCSLGEKKGRAVSFECVGLEVWGLGP</sequence>
<evidence type="ECO:0000313" key="8">
    <source>
        <dbReference type="Proteomes" id="UP000772434"/>
    </source>
</evidence>
<evidence type="ECO:0000256" key="1">
    <source>
        <dbReference type="ARBA" id="ARBA00004173"/>
    </source>
</evidence>
<comment type="similarity">
    <text evidence="2">Belongs to the OXR1 family.</text>
</comment>
<dbReference type="PROSITE" id="PS51886">
    <property type="entry name" value="TLDC"/>
    <property type="match status" value="1"/>
</dbReference>
<evidence type="ECO:0000259" key="6">
    <source>
        <dbReference type="PROSITE" id="PS51886"/>
    </source>
</evidence>
<protein>
    <recommendedName>
        <fullName evidence="4">Oxidation resistance protein 1</fullName>
    </recommendedName>
</protein>
<evidence type="ECO:0000256" key="2">
    <source>
        <dbReference type="ARBA" id="ARBA00009540"/>
    </source>
</evidence>
<proteinExistence type="inferred from homology"/>